<evidence type="ECO:0000256" key="1">
    <source>
        <dbReference type="SAM" id="Phobius"/>
    </source>
</evidence>
<evidence type="ECO:0000313" key="3">
    <source>
        <dbReference type="Proteomes" id="UP000295783"/>
    </source>
</evidence>
<dbReference type="EMBL" id="SNYW01000013">
    <property type="protein sequence ID" value="TDQ78406.1"/>
    <property type="molecule type" value="Genomic_DNA"/>
</dbReference>
<keyword evidence="1" id="KW-1133">Transmembrane helix</keyword>
<dbReference type="RefSeq" id="WP_133614906.1">
    <property type="nucleotide sequence ID" value="NZ_SNYW01000013.1"/>
</dbReference>
<keyword evidence="1" id="KW-0812">Transmembrane</keyword>
<proteinExistence type="predicted"/>
<dbReference type="AlphaFoldDB" id="A0A4R6WF07"/>
<gene>
    <name evidence="2" type="ORF">A8950_3454</name>
</gene>
<reference evidence="2 3" key="1">
    <citation type="submission" date="2019-03" db="EMBL/GenBank/DDBJ databases">
        <title>Genomic Encyclopedia of Type Strains, Phase III (KMG-III): the genomes of soil and plant-associated and newly described type strains.</title>
        <authorList>
            <person name="Whitman W."/>
        </authorList>
    </citation>
    <scope>NUCLEOTIDE SEQUENCE [LARGE SCALE GENOMIC DNA]</scope>
    <source>
        <strain evidence="2 3">CGMCC 1.7660</strain>
    </source>
</reference>
<accession>A0A4R6WF07</accession>
<keyword evidence="1" id="KW-0472">Membrane</keyword>
<feature type="transmembrane region" description="Helical" evidence="1">
    <location>
        <begin position="98"/>
        <end position="118"/>
    </location>
</feature>
<organism evidence="2 3">
    <name type="scientific">Dongia mobilis</name>
    <dbReference type="NCBI Taxonomy" id="578943"/>
    <lineage>
        <taxon>Bacteria</taxon>
        <taxon>Pseudomonadati</taxon>
        <taxon>Pseudomonadota</taxon>
        <taxon>Alphaproteobacteria</taxon>
        <taxon>Rhodospirillales</taxon>
        <taxon>Dongiaceae</taxon>
        <taxon>Dongia</taxon>
    </lineage>
</organism>
<comment type="caution">
    <text evidence="2">The sequence shown here is derived from an EMBL/GenBank/DDBJ whole genome shotgun (WGS) entry which is preliminary data.</text>
</comment>
<sequence>MTGIEQQIGDEMIERIMRYCDGTLPPDEAARVADEIAADPLLQQLAQDLTTGANLARETMSGLMNDPVPLHLARTIVEAPEPLQSHSRHHRWFSAREATAAMVGLLLGGAAIGLLAQWPGQDAGLRLASLPEASGTDIQSGAMKSALMGLLQTPGEIRTQSYQDSDHLNQIASVSLVSWFQMADGSDCAEFHVRRGQSDRTAGFACQRDGRWDIVMLQDAAEQQ</sequence>
<keyword evidence="3" id="KW-1185">Reference proteome</keyword>
<name>A0A4R6WF07_9PROT</name>
<dbReference type="OrthoDB" id="5702022at2"/>
<evidence type="ECO:0000313" key="2">
    <source>
        <dbReference type="EMBL" id="TDQ78406.1"/>
    </source>
</evidence>
<dbReference type="Proteomes" id="UP000295783">
    <property type="component" value="Unassembled WGS sequence"/>
</dbReference>
<protein>
    <submittedName>
        <fullName evidence="2">Uncharacterized protein</fullName>
    </submittedName>
</protein>